<evidence type="ECO:0000256" key="3">
    <source>
        <dbReference type="ARBA" id="ARBA00022705"/>
    </source>
</evidence>
<keyword evidence="4" id="KW-0227">DNA damage</keyword>
<evidence type="ECO:0000256" key="5">
    <source>
        <dbReference type="ARBA" id="ARBA00023125"/>
    </source>
</evidence>
<dbReference type="GO" id="GO:0003697">
    <property type="term" value="F:single-stranded DNA binding"/>
    <property type="evidence" value="ECO:0000318"/>
    <property type="project" value="GO_Central"/>
</dbReference>
<keyword evidence="5" id="KW-0238">DNA-binding</keyword>
<feature type="cross-link" description="Glycyl lysine isopeptide (Lys-Gly) (interchain with G-Cter in ubiquitin)" evidence="9">
    <location>
        <position position="34"/>
    </location>
</feature>
<dbReference type="FunFam" id="2.40.50.140:FF:000184">
    <property type="entry name" value="replication protein A 32 kDa subunit A-like"/>
    <property type="match status" value="1"/>
</dbReference>
<dbReference type="Gene3D" id="1.10.10.10">
    <property type="entry name" value="Winged helix-like DNA-binding domain superfamily/Winged helix DNA-binding domain"/>
    <property type="match status" value="1"/>
</dbReference>
<dbReference type="GO" id="GO:0000724">
    <property type="term" value="P:double-strand break repair via homologous recombination"/>
    <property type="evidence" value="ECO:0000318"/>
    <property type="project" value="GO_Central"/>
</dbReference>
<evidence type="ECO:0000256" key="8">
    <source>
        <dbReference type="ARBA" id="ARBA00023242"/>
    </source>
</evidence>
<dbReference type="InterPro" id="IPR012340">
    <property type="entry name" value="NA-bd_OB-fold"/>
</dbReference>
<evidence type="ECO:0000256" key="1">
    <source>
        <dbReference type="ARBA" id="ARBA00004123"/>
    </source>
</evidence>
<dbReference type="Proteomes" id="UP000001514">
    <property type="component" value="Unassembled WGS sequence"/>
</dbReference>
<feature type="region of interest" description="Disordered" evidence="10">
    <location>
        <begin position="172"/>
        <end position="197"/>
    </location>
</feature>
<dbReference type="PANTHER" id="PTHR13989">
    <property type="entry name" value="REPLICATION PROTEIN A-RELATED"/>
    <property type="match status" value="1"/>
</dbReference>
<dbReference type="AlphaFoldDB" id="D8R9G7"/>
<keyword evidence="8" id="KW-0539">Nucleus</keyword>
<dbReference type="GO" id="GO:0000781">
    <property type="term" value="C:chromosome, telomeric region"/>
    <property type="evidence" value="ECO:0000318"/>
    <property type="project" value="GO_Central"/>
</dbReference>
<evidence type="ECO:0000256" key="9">
    <source>
        <dbReference type="PIRSR" id="PIRSR036949-1"/>
    </source>
</evidence>
<evidence type="ECO:0000256" key="7">
    <source>
        <dbReference type="ARBA" id="ARBA00023204"/>
    </source>
</evidence>
<dbReference type="GO" id="GO:0006260">
    <property type="term" value="P:DNA replication"/>
    <property type="evidence" value="ECO:0000318"/>
    <property type="project" value="GO_Central"/>
</dbReference>
<keyword evidence="6" id="KW-0233">DNA recombination</keyword>
<dbReference type="FunCoup" id="D8R9G7">
    <property type="interactions" value="3876"/>
</dbReference>
<protein>
    <recommendedName>
        <fullName evidence="11">Replication protein A C-terminal domain-containing protein</fullName>
    </recommendedName>
</protein>
<keyword evidence="13" id="KW-1185">Reference proteome</keyword>
<proteinExistence type="inferred from homology"/>
<dbReference type="InterPro" id="IPR014646">
    <property type="entry name" value="Rfa2/RPA32"/>
</dbReference>
<comment type="similarity">
    <text evidence="2">Belongs to the replication factor A protein 2 family.</text>
</comment>
<feature type="compositionally biased region" description="Polar residues" evidence="10">
    <location>
        <begin position="184"/>
        <end position="197"/>
    </location>
</feature>
<name>D8R9G7_SELML</name>
<evidence type="ECO:0000313" key="13">
    <source>
        <dbReference type="Proteomes" id="UP000001514"/>
    </source>
</evidence>
<dbReference type="GO" id="GO:0042162">
    <property type="term" value="F:telomeric DNA binding"/>
    <property type="evidence" value="ECO:0000318"/>
    <property type="project" value="GO_Central"/>
</dbReference>
<dbReference type="GO" id="GO:0006289">
    <property type="term" value="P:nucleotide-excision repair"/>
    <property type="evidence" value="ECO:0000318"/>
    <property type="project" value="GO_Central"/>
</dbReference>
<dbReference type="InterPro" id="IPR036388">
    <property type="entry name" value="WH-like_DNA-bd_sf"/>
</dbReference>
<dbReference type="GO" id="GO:0005662">
    <property type="term" value="C:DNA replication factor A complex"/>
    <property type="evidence" value="ECO:0000318"/>
    <property type="project" value="GO_Central"/>
</dbReference>
<evidence type="ECO:0000256" key="4">
    <source>
        <dbReference type="ARBA" id="ARBA00022763"/>
    </source>
</evidence>
<feature type="region of interest" description="Disordered" evidence="10">
    <location>
        <begin position="18"/>
        <end position="38"/>
    </location>
</feature>
<dbReference type="Gene3D" id="2.40.50.140">
    <property type="entry name" value="Nucleic acid-binding proteins"/>
    <property type="match status" value="1"/>
</dbReference>
<dbReference type="PIRSF" id="PIRSF036949">
    <property type="entry name" value="RPA32"/>
    <property type="match status" value="1"/>
</dbReference>
<sequence>MYGDNAAMDFGGGGFMPSQPSGFATGGGDPSVKKSGAPSSGLFPLTVKQMSRAIQSATDDNLIVDGQSMSNVTMVGMLLGKEERATDISFMLDDGTGRVEVKRWIESPDAPEALQLHSIQHGQYVRIHGHLRTFQNKRTVVAFAVKPITDFNEITFHFLDCIFAHTYNTKSQGAARPDGPASPPTFNHTNYSNPVSNPYATPAAPANSNGMSECQRRVQAVFEEPSVKESEQGLHVDEIARRITGFSKKQVRDAVEFLVNEGYVYSTVDDEHFKSTNTY</sequence>
<dbReference type="eggNOG" id="KOG3108">
    <property type="taxonomic scope" value="Eukaryota"/>
</dbReference>
<reference evidence="12 13" key="1">
    <citation type="journal article" date="2011" name="Science">
        <title>The Selaginella genome identifies genetic changes associated with the evolution of vascular plants.</title>
        <authorList>
            <person name="Banks J.A."/>
            <person name="Nishiyama T."/>
            <person name="Hasebe M."/>
            <person name="Bowman J.L."/>
            <person name="Gribskov M."/>
            <person name="dePamphilis C."/>
            <person name="Albert V.A."/>
            <person name="Aono N."/>
            <person name="Aoyama T."/>
            <person name="Ambrose B.A."/>
            <person name="Ashton N.W."/>
            <person name="Axtell M.J."/>
            <person name="Barker E."/>
            <person name="Barker M.S."/>
            <person name="Bennetzen J.L."/>
            <person name="Bonawitz N.D."/>
            <person name="Chapple C."/>
            <person name="Cheng C."/>
            <person name="Correa L.G."/>
            <person name="Dacre M."/>
            <person name="DeBarry J."/>
            <person name="Dreyer I."/>
            <person name="Elias M."/>
            <person name="Engstrom E.M."/>
            <person name="Estelle M."/>
            <person name="Feng L."/>
            <person name="Finet C."/>
            <person name="Floyd S.K."/>
            <person name="Frommer W.B."/>
            <person name="Fujita T."/>
            <person name="Gramzow L."/>
            <person name="Gutensohn M."/>
            <person name="Harholt J."/>
            <person name="Hattori M."/>
            <person name="Heyl A."/>
            <person name="Hirai T."/>
            <person name="Hiwatashi Y."/>
            <person name="Ishikawa M."/>
            <person name="Iwata M."/>
            <person name="Karol K.G."/>
            <person name="Koehler B."/>
            <person name="Kolukisaoglu U."/>
            <person name="Kubo M."/>
            <person name="Kurata T."/>
            <person name="Lalonde S."/>
            <person name="Li K."/>
            <person name="Li Y."/>
            <person name="Litt A."/>
            <person name="Lyons E."/>
            <person name="Manning G."/>
            <person name="Maruyama T."/>
            <person name="Michael T.P."/>
            <person name="Mikami K."/>
            <person name="Miyazaki S."/>
            <person name="Morinaga S."/>
            <person name="Murata T."/>
            <person name="Mueller-Roeber B."/>
            <person name="Nelson D.R."/>
            <person name="Obara M."/>
            <person name="Oguri Y."/>
            <person name="Olmstead R.G."/>
            <person name="Onodera N."/>
            <person name="Petersen B.L."/>
            <person name="Pils B."/>
            <person name="Prigge M."/>
            <person name="Rensing S.A."/>
            <person name="Riano-Pachon D.M."/>
            <person name="Roberts A.W."/>
            <person name="Sato Y."/>
            <person name="Scheller H.V."/>
            <person name="Schulz B."/>
            <person name="Schulz C."/>
            <person name="Shakirov E.V."/>
            <person name="Shibagaki N."/>
            <person name="Shinohara N."/>
            <person name="Shippen D.E."/>
            <person name="Soerensen I."/>
            <person name="Sotooka R."/>
            <person name="Sugimoto N."/>
            <person name="Sugita M."/>
            <person name="Sumikawa N."/>
            <person name="Tanurdzic M."/>
            <person name="Theissen G."/>
            <person name="Ulvskov P."/>
            <person name="Wakazuki S."/>
            <person name="Weng J.K."/>
            <person name="Willats W.W."/>
            <person name="Wipf D."/>
            <person name="Wolf P.G."/>
            <person name="Yang L."/>
            <person name="Zimmer A.D."/>
            <person name="Zhu Q."/>
            <person name="Mitros T."/>
            <person name="Hellsten U."/>
            <person name="Loque D."/>
            <person name="Otillar R."/>
            <person name="Salamov A."/>
            <person name="Schmutz J."/>
            <person name="Shapiro H."/>
            <person name="Lindquist E."/>
            <person name="Lucas S."/>
            <person name="Rokhsar D."/>
            <person name="Grigoriev I.V."/>
        </authorList>
    </citation>
    <scope>NUCLEOTIDE SEQUENCE [LARGE SCALE GENOMIC DNA]</scope>
</reference>
<accession>D8R9G7</accession>
<dbReference type="Gramene" id="EFJ31152">
    <property type="protein sequence ID" value="EFJ31152"/>
    <property type="gene ID" value="SELMODRAFT_440021"/>
</dbReference>
<dbReference type="SUPFAM" id="SSF50249">
    <property type="entry name" value="Nucleic acid-binding proteins"/>
    <property type="match status" value="1"/>
</dbReference>
<organism evidence="13">
    <name type="scientific">Selaginella moellendorffii</name>
    <name type="common">Spikemoss</name>
    <dbReference type="NCBI Taxonomy" id="88036"/>
    <lineage>
        <taxon>Eukaryota</taxon>
        <taxon>Viridiplantae</taxon>
        <taxon>Streptophyta</taxon>
        <taxon>Embryophyta</taxon>
        <taxon>Tracheophyta</taxon>
        <taxon>Lycopodiopsida</taxon>
        <taxon>Selaginellales</taxon>
        <taxon>Selaginellaceae</taxon>
        <taxon>Selaginella</taxon>
    </lineage>
</organism>
<dbReference type="CDD" id="cd04478">
    <property type="entry name" value="RPA2_DBD_D"/>
    <property type="match status" value="1"/>
</dbReference>
<keyword evidence="3" id="KW-0235">DNA replication</keyword>
<evidence type="ECO:0000256" key="10">
    <source>
        <dbReference type="SAM" id="MobiDB-lite"/>
    </source>
</evidence>
<dbReference type="KEGG" id="smo:SELMODRAFT_440021"/>
<dbReference type="HOGENOM" id="CLU_051033_3_1_1"/>
<dbReference type="InterPro" id="IPR040260">
    <property type="entry name" value="RFA2-like"/>
</dbReference>
<dbReference type="Pfam" id="PF08784">
    <property type="entry name" value="RPA_C"/>
    <property type="match status" value="1"/>
</dbReference>
<gene>
    <name evidence="12" type="ORF">SELMODRAFT_440021</name>
</gene>
<dbReference type="FunFam" id="1.10.10.10:FF:000168">
    <property type="entry name" value="Replication protein A 32 kDa subunit"/>
    <property type="match status" value="1"/>
</dbReference>
<keyword evidence="7" id="KW-0234">DNA repair</keyword>
<dbReference type="EMBL" id="GL377574">
    <property type="protein sequence ID" value="EFJ31152.1"/>
    <property type="molecule type" value="Genomic_DNA"/>
</dbReference>
<dbReference type="SUPFAM" id="SSF46785">
    <property type="entry name" value="Winged helix' DNA-binding domain"/>
    <property type="match status" value="1"/>
</dbReference>
<evidence type="ECO:0000259" key="11">
    <source>
        <dbReference type="Pfam" id="PF08784"/>
    </source>
</evidence>
<evidence type="ECO:0000256" key="6">
    <source>
        <dbReference type="ARBA" id="ARBA00023172"/>
    </source>
</evidence>
<evidence type="ECO:0000256" key="2">
    <source>
        <dbReference type="ARBA" id="ARBA00007815"/>
    </source>
</evidence>
<dbReference type="PANTHER" id="PTHR13989:SF16">
    <property type="entry name" value="REPLICATION PROTEIN A2"/>
    <property type="match status" value="1"/>
</dbReference>
<dbReference type="InterPro" id="IPR014892">
    <property type="entry name" value="RPA_C"/>
</dbReference>
<dbReference type="InParanoid" id="D8R9G7"/>
<evidence type="ECO:0000313" key="12">
    <source>
        <dbReference type="EMBL" id="EFJ31152.1"/>
    </source>
</evidence>
<dbReference type="InterPro" id="IPR036390">
    <property type="entry name" value="WH_DNA-bd_sf"/>
</dbReference>
<dbReference type="GO" id="GO:0035861">
    <property type="term" value="C:site of double-strand break"/>
    <property type="evidence" value="ECO:0000318"/>
    <property type="project" value="GO_Central"/>
</dbReference>
<dbReference type="STRING" id="88036.D8R9G7"/>
<comment type="subcellular location">
    <subcellularLocation>
        <location evidence="1">Nucleus</location>
    </subcellularLocation>
</comment>
<feature type="cross-link" description="Glycyl lysine isopeptide (Lys-Gly) (interchain with G-Cter in ubiquitin)" evidence="9">
    <location>
        <position position="33"/>
    </location>
</feature>
<dbReference type="OMA" id="DEHHFKA"/>
<dbReference type="OrthoDB" id="25571at2759"/>
<feature type="domain" description="Replication protein A C-terminal" evidence="11">
    <location>
        <begin position="165"/>
        <end position="271"/>
    </location>
</feature>